<proteinExistence type="predicted"/>
<name>A0A1S4JTL9_CULQU</name>
<accession>A0A1S4JTL9</accession>
<dbReference type="InParanoid" id="A0A1S4JTL9"/>
<dbReference type="OrthoDB" id="7763457at2759"/>
<sequence>MNRWLTVVFLVASIGGTFSLYSAISVGSLGLANMAVNLQSLSVVMNNYYTAFDANRVLVNASLNDLGYFVNVTVSTLNKTYGASQPSFASMVSTASYFNQSLGYGESYVNSLITSDLSTLTWNLQAAIDNIFQSFQMALYSMSSYDQSYVQDNCVAKNLTQMSQIPNSLSKLGPCLQQEVNTANVITPTIISTIQLFKKDLTAYINLLQICQPTSSSCFDQQFFTMASNDFGQLWNALHMVQQYVSSAQQDAYARNKICSEMVKSDIQDAISNLQSAVSSCANPAPVTVGRA</sequence>
<reference evidence="1" key="1">
    <citation type="submission" date="2020-05" db="UniProtKB">
        <authorList>
            <consortium name="EnsemblMetazoa"/>
        </authorList>
    </citation>
    <scope>IDENTIFICATION</scope>
    <source>
        <strain evidence="1">JHB</strain>
    </source>
</reference>
<dbReference type="AlphaFoldDB" id="A0A1S4JTL9"/>
<dbReference type="VEuPathDB" id="VectorBase:CQUJHB006911"/>
<dbReference type="EnsemblMetazoa" id="CPIJ010756-RA">
    <property type="protein sequence ID" value="CPIJ010756-PA"/>
    <property type="gene ID" value="CPIJ010756"/>
</dbReference>
<dbReference type="Proteomes" id="UP000002320">
    <property type="component" value="Unassembled WGS sequence"/>
</dbReference>
<evidence type="ECO:0000313" key="2">
    <source>
        <dbReference type="Proteomes" id="UP000002320"/>
    </source>
</evidence>
<dbReference type="VEuPathDB" id="VectorBase:CPIJ010756"/>
<protein>
    <submittedName>
        <fullName evidence="1">Uncharacterized protein</fullName>
    </submittedName>
</protein>
<keyword evidence="2" id="KW-1185">Reference proteome</keyword>
<organism evidence="1 2">
    <name type="scientific">Culex quinquefasciatus</name>
    <name type="common">Southern house mosquito</name>
    <name type="synonym">Culex pungens</name>
    <dbReference type="NCBI Taxonomy" id="7176"/>
    <lineage>
        <taxon>Eukaryota</taxon>
        <taxon>Metazoa</taxon>
        <taxon>Ecdysozoa</taxon>
        <taxon>Arthropoda</taxon>
        <taxon>Hexapoda</taxon>
        <taxon>Insecta</taxon>
        <taxon>Pterygota</taxon>
        <taxon>Neoptera</taxon>
        <taxon>Endopterygota</taxon>
        <taxon>Diptera</taxon>
        <taxon>Nematocera</taxon>
        <taxon>Culicoidea</taxon>
        <taxon>Culicidae</taxon>
        <taxon>Culicinae</taxon>
        <taxon>Culicini</taxon>
        <taxon>Culex</taxon>
        <taxon>Culex</taxon>
    </lineage>
</organism>
<evidence type="ECO:0000313" key="1">
    <source>
        <dbReference type="EnsemblMetazoa" id="CPIJ010756-PA"/>
    </source>
</evidence>